<sequence>MTDSNLFFNYPESRKIDVVDDYHGTKVADPYRWLEDPDSDETKAWVEGQNQVTFGFLNEIPVRENLKERLTKLWDYEKYSIPFKKGDRYFYFKNDGLQNQSVLYTLTSLDGEPKELLDPNKLSTDGTVALSGIAITEDGNLMAYGLSSSGSDWQEWKVRNVETREDLPDHLKWIKFSGAAWTNDNQGFFYSRYDEPKEATKLEDVNYYQKLFYHRLGTPQSDDVLIYHRPDQKEWGFSGDVTEDGKYLIISVWRGTDPKNLFFYKDLTDRNAEVVELISEFEASYGFIENDGEIFWFRTDLDAPKGKVIGININNPAKENWQEIIPEAEEVLEGVGLLNNQFVAEYLKDARSQIKIFGLNGDFVREVELPGIGSAGGFSGKRYDTETFYSFTSFTFPTIIYRYNMITGESVVFRQPNVDFNPEDYETKQVFYASKDGTQIPMFITHKKGLELNGNQPTYLYGYGGFGVSLTPSFSVGLLVWLELGGVYAVPNLRGGGEYGEEWHLAGTKLQKQKVFDDFIAAAEWLIENNYTSAAKLAIAGGSNGGLLVGACMTQRPDLFAAALPAVGVMDMLRFHKFTIGWAWCSEYGSAENAEDFPVLYGYSPLHNLKSGVAYPATLITTADHDDRVVPAHSFKFAAALQEAHNGDKPVLIRIETKAGHGAGKPTAKIIEEIRDRWAFLVRTLKIEIA</sequence>
<comment type="catalytic activity">
    <reaction evidence="1">
        <text>Hydrolysis of Pro-|-Xaa &gt;&gt; Ala-|-Xaa in oligopeptides.</text>
        <dbReference type="EC" id="3.4.21.26"/>
    </reaction>
</comment>
<evidence type="ECO:0000256" key="2">
    <source>
        <dbReference type="ARBA" id="ARBA00005228"/>
    </source>
</evidence>
<evidence type="ECO:0000259" key="7">
    <source>
        <dbReference type="Pfam" id="PF00326"/>
    </source>
</evidence>
<accession>A0ABV4Y545</accession>
<dbReference type="EMBL" id="JBHFNS010000015">
    <property type="protein sequence ID" value="MFB2933937.1"/>
    <property type="molecule type" value="Genomic_DNA"/>
</dbReference>
<proteinExistence type="inferred from homology"/>
<evidence type="ECO:0000256" key="5">
    <source>
        <dbReference type="ARBA" id="ARBA00022801"/>
    </source>
</evidence>
<dbReference type="Proteomes" id="UP001576776">
    <property type="component" value="Unassembled WGS sequence"/>
</dbReference>
<evidence type="ECO:0000259" key="8">
    <source>
        <dbReference type="Pfam" id="PF02897"/>
    </source>
</evidence>
<keyword evidence="5" id="KW-0378">Hydrolase</keyword>
<dbReference type="InterPro" id="IPR023302">
    <property type="entry name" value="Pept_S9A_N"/>
</dbReference>
<dbReference type="Gene3D" id="3.40.50.1820">
    <property type="entry name" value="alpha/beta hydrolase"/>
    <property type="match status" value="1"/>
</dbReference>
<dbReference type="EC" id="3.4.21.26" evidence="3"/>
<keyword evidence="4" id="KW-0645">Protease</keyword>
<evidence type="ECO:0000256" key="4">
    <source>
        <dbReference type="ARBA" id="ARBA00022670"/>
    </source>
</evidence>
<dbReference type="SUPFAM" id="SSF53474">
    <property type="entry name" value="alpha/beta-Hydrolases"/>
    <property type="match status" value="1"/>
</dbReference>
<dbReference type="InterPro" id="IPR029058">
    <property type="entry name" value="AB_hydrolase_fold"/>
</dbReference>
<keyword evidence="6" id="KW-0720">Serine protease</keyword>
<dbReference type="PROSITE" id="PS00708">
    <property type="entry name" value="PRO_ENDOPEP_SER"/>
    <property type="match status" value="1"/>
</dbReference>
<feature type="domain" description="Peptidase S9A N-terminal" evidence="8">
    <location>
        <begin position="12"/>
        <end position="415"/>
    </location>
</feature>
<dbReference type="Gene3D" id="2.130.10.120">
    <property type="entry name" value="Prolyl oligopeptidase, N-terminal domain"/>
    <property type="match status" value="1"/>
</dbReference>
<dbReference type="PANTHER" id="PTHR42881:SF2">
    <property type="entry name" value="PROLYL ENDOPEPTIDASE"/>
    <property type="match status" value="1"/>
</dbReference>
<dbReference type="InterPro" id="IPR002470">
    <property type="entry name" value="Peptidase_S9A"/>
</dbReference>
<protein>
    <recommendedName>
        <fullName evidence="3">prolyl oligopeptidase</fullName>
        <ecNumber evidence="3">3.4.21.26</ecNumber>
    </recommendedName>
</protein>
<reference evidence="9 10" key="1">
    <citation type="submission" date="2024-09" db="EMBL/GenBank/DDBJ databases">
        <title>Floridaenema gen nov. (Aerosakkonemataceae, Aerosakkonematales ord. nov., Cyanobacteria) from benthic tropical and subtropical fresh waters, with the description of four new species.</title>
        <authorList>
            <person name="Moretto J.A."/>
            <person name="Berthold D.E."/>
            <person name="Lefler F.W."/>
            <person name="Huang I.-S."/>
            <person name="Laughinghouse H. IV."/>
        </authorList>
    </citation>
    <scope>NUCLEOTIDE SEQUENCE [LARGE SCALE GENOMIC DNA]</scope>
    <source>
        <strain evidence="9 10">BLCC-F154</strain>
    </source>
</reference>
<gene>
    <name evidence="9" type="ORF">ACE1B6_01535</name>
</gene>
<dbReference type="InterPro" id="IPR051167">
    <property type="entry name" value="Prolyl_oligopep/macrocyclase"/>
</dbReference>
<dbReference type="PRINTS" id="PR00862">
    <property type="entry name" value="PROLIGOPTASE"/>
</dbReference>
<feature type="domain" description="Peptidase S9 prolyl oligopeptidase catalytic" evidence="7">
    <location>
        <begin position="473"/>
        <end position="686"/>
    </location>
</feature>
<dbReference type="InterPro" id="IPR002471">
    <property type="entry name" value="Pept_S9_AS"/>
</dbReference>
<dbReference type="PANTHER" id="PTHR42881">
    <property type="entry name" value="PROLYL ENDOPEPTIDASE"/>
    <property type="match status" value="1"/>
</dbReference>
<dbReference type="Pfam" id="PF00326">
    <property type="entry name" value="Peptidase_S9"/>
    <property type="match status" value="1"/>
</dbReference>
<organism evidence="9 10">
    <name type="scientific">Floridaenema fluviatile BLCC-F154</name>
    <dbReference type="NCBI Taxonomy" id="3153640"/>
    <lineage>
        <taxon>Bacteria</taxon>
        <taxon>Bacillati</taxon>
        <taxon>Cyanobacteriota</taxon>
        <taxon>Cyanophyceae</taxon>
        <taxon>Oscillatoriophycideae</taxon>
        <taxon>Aerosakkonematales</taxon>
        <taxon>Aerosakkonemataceae</taxon>
        <taxon>Floridanema</taxon>
        <taxon>Floridanema fluviatile</taxon>
    </lineage>
</organism>
<keyword evidence="10" id="KW-1185">Reference proteome</keyword>
<evidence type="ECO:0000313" key="10">
    <source>
        <dbReference type="Proteomes" id="UP001576776"/>
    </source>
</evidence>
<dbReference type="InterPro" id="IPR001375">
    <property type="entry name" value="Peptidase_S9_cat"/>
</dbReference>
<comment type="caution">
    <text evidence="9">The sequence shown here is derived from an EMBL/GenBank/DDBJ whole genome shotgun (WGS) entry which is preliminary data.</text>
</comment>
<dbReference type="RefSeq" id="WP_413255470.1">
    <property type="nucleotide sequence ID" value="NZ_JBHFNS010000015.1"/>
</dbReference>
<evidence type="ECO:0000256" key="1">
    <source>
        <dbReference type="ARBA" id="ARBA00001070"/>
    </source>
</evidence>
<comment type="similarity">
    <text evidence="2">Belongs to the peptidase S9A family.</text>
</comment>
<dbReference type="SUPFAM" id="SSF50993">
    <property type="entry name" value="Peptidase/esterase 'gauge' domain"/>
    <property type="match status" value="1"/>
</dbReference>
<name>A0ABV4Y545_9CYAN</name>
<evidence type="ECO:0000256" key="3">
    <source>
        <dbReference type="ARBA" id="ARBA00011897"/>
    </source>
</evidence>
<evidence type="ECO:0000313" key="9">
    <source>
        <dbReference type="EMBL" id="MFB2933937.1"/>
    </source>
</evidence>
<dbReference type="Pfam" id="PF02897">
    <property type="entry name" value="Peptidase_S9_N"/>
    <property type="match status" value="1"/>
</dbReference>
<evidence type="ECO:0000256" key="6">
    <source>
        <dbReference type="ARBA" id="ARBA00022825"/>
    </source>
</evidence>